<evidence type="ECO:0000256" key="6">
    <source>
        <dbReference type="ARBA" id="ARBA00022806"/>
    </source>
</evidence>
<accession>A0A1Y1UA10</accession>
<dbReference type="InterPro" id="IPR012541">
    <property type="entry name" value="DBP10_C"/>
</dbReference>
<dbReference type="InterPro" id="IPR014001">
    <property type="entry name" value="Helicase_ATP-bd"/>
</dbReference>
<feature type="compositionally biased region" description="Basic and acidic residues" evidence="10">
    <location>
        <begin position="627"/>
        <end position="638"/>
    </location>
</feature>
<dbReference type="STRING" id="4999.A0A1Y1UA10"/>
<evidence type="ECO:0000256" key="8">
    <source>
        <dbReference type="ARBA" id="ARBA00022884"/>
    </source>
</evidence>
<dbReference type="FunCoup" id="A0A1Y1UA10">
    <property type="interactions" value="688"/>
</dbReference>
<organism evidence="13 14">
    <name type="scientific">Kockovaella imperatae</name>
    <dbReference type="NCBI Taxonomy" id="4999"/>
    <lineage>
        <taxon>Eukaryota</taxon>
        <taxon>Fungi</taxon>
        <taxon>Dikarya</taxon>
        <taxon>Basidiomycota</taxon>
        <taxon>Agaricomycotina</taxon>
        <taxon>Tremellomycetes</taxon>
        <taxon>Tremellales</taxon>
        <taxon>Cuniculitremaceae</taxon>
        <taxon>Kockovaella</taxon>
    </lineage>
</organism>
<protein>
    <recommendedName>
        <fullName evidence="3">RNA helicase</fullName>
        <ecNumber evidence="3">3.6.4.13</ecNumber>
    </recommendedName>
</protein>
<dbReference type="GO" id="GO:0003724">
    <property type="term" value="F:RNA helicase activity"/>
    <property type="evidence" value="ECO:0007669"/>
    <property type="project" value="UniProtKB-EC"/>
</dbReference>
<feature type="compositionally biased region" description="Polar residues" evidence="10">
    <location>
        <begin position="664"/>
        <end position="682"/>
    </location>
</feature>
<evidence type="ECO:0000256" key="1">
    <source>
        <dbReference type="ARBA" id="ARBA00003706"/>
    </source>
</evidence>
<comment type="catalytic activity">
    <reaction evidence="9">
        <text>ATP + H2O = ADP + phosphate + H(+)</text>
        <dbReference type="Rhea" id="RHEA:13065"/>
        <dbReference type="ChEBI" id="CHEBI:15377"/>
        <dbReference type="ChEBI" id="CHEBI:15378"/>
        <dbReference type="ChEBI" id="CHEBI:30616"/>
        <dbReference type="ChEBI" id="CHEBI:43474"/>
        <dbReference type="ChEBI" id="CHEBI:456216"/>
        <dbReference type="EC" id="3.6.4.13"/>
    </reaction>
</comment>
<keyword evidence="4" id="KW-0547">Nucleotide-binding</keyword>
<evidence type="ECO:0000256" key="10">
    <source>
        <dbReference type="SAM" id="MobiDB-lite"/>
    </source>
</evidence>
<evidence type="ECO:0000256" key="4">
    <source>
        <dbReference type="ARBA" id="ARBA00022741"/>
    </source>
</evidence>
<dbReference type="Pfam" id="PF00270">
    <property type="entry name" value="DEAD"/>
    <property type="match status" value="1"/>
</dbReference>
<dbReference type="SMART" id="SM00490">
    <property type="entry name" value="HELICc"/>
    <property type="match status" value="1"/>
</dbReference>
<comment type="function">
    <text evidence="1">ATP-binding RNA helicase involved in the biogenesis of 60S ribosomal subunits and is required for the normal formation of 25S and 5.8S rRNAs.</text>
</comment>
<feature type="domain" description="Helicase C-terminal" evidence="12">
    <location>
        <begin position="282"/>
        <end position="430"/>
    </location>
</feature>
<dbReference type="InterPro" id="IPR050079">
    <property type="entry name" value="DEAD_box_RNA_helicase"/>
</dbReference>
<dbReference type="SMART" id="SM00487">
    <property type="entry name" value="DEXDc"/>
    <property type="match status" value="1"/>
</dbReference>
<evidence type="ECO:0000313" key="14">
    <source>
        <dbReference type="Proteomes" id="UP000193218"/>
    </source>
</evidence>
<evidence type="ECO:0000256" key="9">
    <source>
        <dbReference type="ARBA" id="ARBA00047984"/>
    </source>
</evidence>
<keyword evidence="6" id="KW-0347">Helicase</keyword>
<feature type="compositionally biased region" description="Polar residues" evidence="10">
    <location>
        <begin position="531"/>
        <end position="542"/>
    </location>
</feature>
<dbReference type="PROSITE" id="PS51192">
    <property type="entry name" value="HELICASE_ATP_BIND_1"/>
    <property type="match status" value="1"/>
</dbReference>
<dbReference type="InterPro" id="IPR011545">
    <property type="entry name" value="DEAD/DEAH_box_helicase_dom"/>
</dbReference>
<dbReference type="Pfam" id="PF08147">
    <property type="entry name" value="DBP10CT"/>
    <property type="match status" value="1"/>
</dbReference>
<feature type="region of interest" description="Disordered" evidence="10">
    <location>
        <begin position="1"/>
        <end position="23"/>
    </location>
</feature>
<dbReference type="InterPro" id="IPR001650">
    <property type="entry name" value="Helicase_C-like"/>
</dbReference>
<keyword evidence="14" id="KW-1185">Reference proteome</keyword>
<dbReference type="Gene3D" id="3.40.50.300">
    <property type="entry name" value="P-loop containing nucleotide triphosphate hydrolases"/>
    <property type="match status" value="2"/>
</dbReference>
<dbReference type="EC" id="3.6.4.13" evidence="3"/>
<gene>
    <name evidence="13" type="ORF">BD324DRAFT_635491</name>
</gene>
<evidence type="ECO:0000259" key="12">
    <source>
        <dbReference type="PROSITE" id="PS51194"/>
    </source>
</evidence>
<dbReference type="PANTHER" id="PTHR47959:SF8">
    <property type="entry name" value="RNA HELICASE"/>
    <property type="match status" value="1"/>
</dbReference>
<dbReference type="OrthoDB" id="10261375at2759"/>
<dbReference type="SMART" id="SM01123">
    <property type="entry name" value="DBP10CT"/>
    <property type="match status" value="1"/>
</dbReference>
<comment type="caution">
    <text evidence="13">The sequence shown here is derived from an EMBL/GenBank/DDBJ whole genome shotgun (WGS) entry which is preliminary data.</text>
</comment>
<dbReference type="AlphaFoldDB" id="A0A1Y1UA10"/>
<feature type="compositionally biased region" description="Polar residues" evidence="10">
    <location>
        <begin position="1"/>
        <end position="10"/>
    </location>
</feature>
<keyword evidence="8" id="KW-0694">RNA-binding</keyword>
<dbReference type="InterPro" id="IPR027417">
    <property type="entry name" value="P-loop_NTPase"/>
</dbReference>
<dbReference type="PANTHER" id="PTHR47959">
    <property type="entry name" value="ATP-DEPENDENT RNA HELICASE RHLE-RELATED"/>
    <property type="match status" value="1"/>
</dbReference>
<evidence type="ECO:0000259" key="11">
    <source>
        <dbReference type="PROSITE" id="PS51192"/>
    </source>
</evidence>
<dbReference type="EMBL" id="NBSH01000014">
    <property type="protein sequence ID" value="ORX34347.1"/>
    <property type="molecule type" value="Genomic_DNA"/>
</dbReference>
<evidence type="ECO:0000256" key="5">
    <source>
        <dbReference type="ARBA" id="ARBA00022801"/>
    </source>
</evidence>
<dbReference type="GeneID" id="33558623"/>
<evidence type="ECO:0000313" key="13">
    <source>
        <dbReference type="EMBL" id="ORX34347.1"/>
    </source>
</evidence>
<dbReference type="Proteomes" id="UP000193218">
    <property type="component" value="Unassembled WGS sequence"/>
</dbReference>
<name>A0A1Y1UA10_9TREE</name>
<sequence>MADESASTPGPSKRRTRPQGDKSIQRWLAVGVNGPLSEALVARGLKQPTPIQRACLPTAFSVPHRDLIGMSRTGSGKTLAYLIPVIQHILNLPSGSRPSPSAIILCPNRELALQILRVGKAICRSANSVLRTAEEKVDVQWTLAIGGDAMETQFSALSSNPDIIVATPGRFLHLVVEMDFDLRHVQHVVYDEADRLFEMGFRPQLDEILSRLPSSRQNYLFSATIPAMVAEFARAGLTNPIFHQLDSENKLSPDLTMSFFWTTFAEKTAALLGVMQTALGLGSKEPSDEIRPQVIIFVATKHHVEYLATLLNLLDYRVSFIYGSLHQVARKEQLAAFRAKSTDVLVVTDVAARGLDIPVIDYVINYDLPTSSQQFVHRVGRTARAGQKGEALSFVTREDLPHLVDLDSSLNLGLRQWCQHDIGTIPRDVLEDRTEALRSLQEGNGDIAGLYQVLLKSQSLFEKTKNRASTTAYRIAKEEFATGNTRLRDQINPRFDKGQEKSDTEVARDRAVLLHSLGSFRPSNARRDAPSNPSFKSAKRITTSAVPSAAAERVSASSKVQSSTGFQDATFWIGSTPGADRAFDNTTRIASYITAATTDEGQQAAAPGKASQLKWDRKRKRFTNATDGEKGQSKKIRTESGSVIPASFKSGKYQAWRSTQGKLGLFSSTSTRTRNPSQTGSRKVTAPSGVMGDHGRKSELRTSSSILNDKRRSKRHKR</sequence>
<comment type="similarity">
    <text evidence="2">Belongs to the DEAD box helicase family. DDX54/DBP10 subfamily.</text>
</comment>
<keyword evidence="7" id="KW-0067">ATP-binding</keyword>
<dbReference type="PROSITE" id="PS51194">
    <property type="entry name" value="HELICASE_CTER"/>
    <property type="match status" value="1"/>
</dbReference>
<dbReference type="CDD" id="cd18787">
    <property type="entry name" value="SF2_C_DEAD"/>
    <property type="match status" value="1"/>
</dbReference>
<feature type="region of interest" description="Disordered" evidence="10">
    <location>
        <begin position="664"/>
        <end position="718"/>
    </location>
</feature>
<dbReference type="GO" id="GO:0016887">
    <property type="term" value="F:ATP hydrolysis activity"/>
    <property type="evidence" value="ECO:0007669"/>
    <property type="project" value="RHEA"/>
</dbReference>
<dbReference type="RefSeq" id="XP_021868610.1">
    <property type="nucleotide sequence ID" value="XM_022016814.1"/>
</dbReference>
<dbReference type="GO" id="GO:0003723">
    <property type="term" value="F:RNA binding"/>
    <property type="evidence" value="ECO:0007669"/>
    <property type="project" value="UniProtKB-KW"/>
</dbReference>
<evidence type="ECO:0000256" key="7">
    <source>
        <dbReference type="ARBA" id="ARBA00022840"/>
    </source>
</evidence>
<dbReference type="GO" id="GO:0005524">
    <property type="term" value="F:ATP binding"/>
    <property type="evidence" value="ECO:0007669"/>
    <property type="project" value="UniProtKB-KW"/>
</dbReference>
<reference evidence="13 14" key="1">
    <citation type="submission" date="2017-03" db="EMBL/GenBank/DDBJ databases">
        <title>Widespread Adenine N6-methylation of Active Genes in Fungi.</title>
        <authorList>
            <consortium name="DOE Joint Genome Institute"/>
            <person name="Mondo S.J."/>
            <person name="Dannebaum R.O."/>
            <person name="Kuo R.C."/>
            <person name="Louie K.B."/>
            <person name="Bewick A.J."/>
            <person name="Labutti K."/>
            <person name="Haridas S."/>
            <person name="Kuo A."/>
            <person name="Salamov A."/>
            <person name="Ahrendt S.R."/>
            <person name="Lau R."/>
            <person name="Bowen B.P."/>
            <person name="Lipzen A."/>
            <person name="Sullivan W."/>
            <person name="Andreopoulos W.B."/>
            <person name="Clum A."/>
            <person name="Lindquist E."/>
            <person name="Daum C."/>
            <person name="Northen T.R."/>
            <person name="Ramamoorthy G."/>
            <person name="Schmitz R.J."/>
            <person name="Gryganskyi A."/>
            <person name="Culley D."/>
            <person name="Magnuson J."/>
            <person name="James T.Y."/>
            <person name="O'Malley M.A."/>
            <person name="Stajich J.E."/>
            <person name="Spatafora J.W."/>
            <person name="Visel A."/>
            <person name="Grigoriev I.V."/>
        </authorList>
    </citation>
    <scope>NUCLEOTIDE SEQUENCE [LARGE SCALE GENOMIC DNA]</scope>
    <source>
        <strain evidence="13 14">NRRL Y-17943</strain>
    </source>
</reference>
<keyword evidence="5 13" id="KW-0378">Hydrolase</keyword>
<feature type="region of interest" description="Disordered" evidence="10">
    <location>
        <begin position="599"/>
        <end position="640"/>
    </location>
</feature>
<dbReference type="InParanoid" id="A0A1Y1UA10"/>
<dbReference type="GO" id="GO:0005829">
    <property type="term" value="C:cytosol"/>
    <property type="evidence" value="ECO:0007669"/>
    <property type="project" value="TreeGrafter"/>
</dbReference>
<evidence type="ECO:0000256" key="3">
    <source>
        <dbReference type="ARBA" id="ARBA00012552"/>
    </source>
</evidence>
<feature type="region of interest" description="Disordered" evidence="10">
    <location>
        <begin position="521"/>
        <end position="542"/>
    </location>
</feature>
<dbReference type="SUPFAM" id="SSF52540">
    <property type="entry name" value="P-loop containing nucleoside triphosphate hydrolases"/>
    <property type="match status" value="1"/>
</dbReference>
<dbReference type="Pfam" id="PF00271">
    <property type="entry name" value="Helicase_C"/>
    <property type="match status" value="1"/>
</dbReference>
<dbReference type="GO" id="GO:0005634">
    <property type="term" value="C:nucleus"/>
    <property type="evidence" value="ECO:0007669"/>
    <property type="project" value="InterPro"/>
</dbReference>
<proteinExistence type="inferred from homology"/>
<evidence type="ECO:0000256" key="2">
    <source>
        <dbReference type="ARBA" id="ARBA00010379"/>
    </source>
</evidence>
<feature type="domain" description="Helicase ATP-binding" evidence="11">
    <location>
        <begin position="58"/>
        <end position="243"/>
    </location>
</feature>